<dbReference type="Pfam" id="PF01773">
    <property type="entry name" value="Nucleos_tra2_N"/>
    <property type="match status" value="1"/>
</dbReference>
<feature type="transmembrane region" description="Helical" evidence="7">
    <location>
        <begin position="372"/>
        <end position="390"/>
    </location>
</feature>
<keyword evidence="3" id="KW-1003">Cell membrane</keyword>
<protein>
    <recommendedName>
        <fullName evidence="13">Sodium/nucleoside cotransporter</fullName>
    </recommendedName>
</protein>
<feature type="domain" description="Nucleoside transporter/FeoB GTPase Gate" evidence="10">
    <location>
        <begin position="213"/>
        <end position="309"/>
    </location>
</feature>
<evidence type="ECO:0000256" key="4">
    <source>
        <dbReference type="ARBA" id="ARBA00022692"/>
    </source>
</evidence>
<feature type="transmembrane region" description="Helical" evidence="7">
    <location>
        <begin position="122"/>
        <end position="140"/>
    </location>
</feature>
<keyword evidence="6 7" id="KW-0472">Membrane</keyword>
<keyword evidence="4 7" id="KW-0812">Transmembrane</keyword>
<comment type="caution">
    <text evidence="11">The sequence shown here is derived from an EMBL/GenBank/DDBJ whole genome shotgun (WGS) entry which is preliminary data.</text>
</comment>
<evidence type="ECO:0008006" key="13">
    <source>
        <dbReference type="Google" id="ProtNLM"/>
    </source>
</evidence>
<keyword evidence="5 7" id="KW-1133">Transmembrane helix</keyword>
<dbReference type="GO" id="GO:0005415">
    <property type="term" value="F:nucleoside:sodium symporter activity"/>
    <property type="evidence" value="ECO:0007669"/>
    <property type="project" value="TreeGrafter"/>
</dbReference>
<evidence type="ECO:0000256" key="7">
    <source>
        <dbReference type="SAM" id="Phobius"/>
    </source>
</evidence>
<evidence type="ECO:0000256" key="2">
    <source>
        <dbReference type="ARBA" id="ARBA00009033"/>
    </source>
</evidence>
<evidence type="ECO:0000313" key="12">
    <source>
        <dbReference type="Proteomes" id="UP000298663"/>
    </source>
</evidence>
<evidence type="ECO:0000313" key="11">
    <source>
        <dbReference type="EMBL" id="TKR86719.1"/>
    </source>
</evidence>
<dbReference type="Proteomes" id="UP000298663">
    <property type="component" value="Unassembled WGS sequence"/>
</dbReference>
<feature type="transmembrane region" description="Helical" evidence="7">
    <location>
        <begin position="402"/>
        <end position="424"/>
    </location>
</feature>
<feature type="domain" description="Concentrative nucleoside transporter N-terminal" evidence="8">
    <location>
        <begin position="124"/>
        <end position="195"/>
    </location>
</feature>
<name>A0A4U5NT97_STECR</name>
<feature type="transmembrane region" description="Helical" evidence="7">
    <location>
        <begin position="48"/>
        <end position="67"/>
    </location>
</feature>
<dbReference type="PANTHER" id="PTHR10590:SF4">
    <property type="entry name" value="SOLUTE CARRIER FAMILY 28 MEMBER 3"/>
    <property type="match status" value="1"/>
</dbReference>
<dbReference type="InterPro" id="IPR008276">
    <property type="entry name" value="C_nuclsd_transpt"/>
</dbReference>
<dbReference type="InterPro" id="IPR011657">
    <property type="entry name" value="CNT_C_dom"/>
</dbReference>
<gene>
    <name evidence="11" type="ORF">L596_011249</name>
</gene>
<evidence type="ECO:0000256" key="3">
    <source>
        <dbReference type="ARBA" id="ARBA00022475"/>
    </source>
</evidence>
<reference evidence="11 12" key="2">
    <citation type="journal article" date="2019" name="G3 (Bethesda)">
        <title>Hybrid Assembly of the Genome of the Entomopathogenic Nematode Steinernema carpocapsae Identifies the X-Chromosome.</title>
        <authorList>
            <person name="Serra L."/>
            <person name="Macchietto M."/>
            <person name="Macias-Munoz A."/>
            <person name="McGill C.J."/>
            <person name="Rodriguez I.M."/>
            <person name="Rodriguez B."/>
            <person name="Murad R."/>
            <person name="Mortazavi A."/>
        </authorList>
    </citation>
    <scope>NUCLEOTIDE SEQUENCE [LARGE SCALE GENOMIC DNA]</scope>
    <source>
        <strain evidence="11 12">ALL</strain>
    </source>
</reference>
<dbReference type="InterPro" id="IPR011642">
    <property type="entry name" value="Gate_dom"/>
</dbReference>
<evidence type="ECO:0000259" key="8">
    <source>
        <dbReference type="Pfam" id="PF01773"/>
    </source>
</evidence>
<evidence type="ECO:0000259" key="10">
    <source>
        <dbReference type="Pfam" id="PF07670"/>
    </source>
</evidence>
<dbReference type="GO" id="GO:0005886">
    <property type="term" value="C:plasma membrane"/>
    <property type="evidence" value="ECO:0007669"/>
    <property type="project" value="UniProtKB-SubCell"/>
</dbReference>
<feature type="domain" description="Concentrative nucleoside transporter C-terminal" evidence="9">
    <location>
        <begin position="314"/>
        <end position="525"/>
    </location>
</feature>
<keyword evidence="12" id="KW-1185">Reference proteome</keyword>
<feature type="transmembrane region" description="Helical" evidence="7">
    <location>
        <begin position="286"/>
        <end position="308"/>
    </location>
</feature>
<dbReference type="Pfam" id="PF07662">
    <property type="entry name" value="Nucleos_tra2_C"/>
    <property type="match status" value="1"/>
</dbReference>
<comment type="similarity">
    <text evidence="2">Belongs to the concentrative nucleoside transporter (CNT) (TC 2.A.41) family.</text>
</comment>
<dbReference type="PANTHER" id="PTHR10590">
    <property type="entry name" value="SODIUM/NUCLEOSIDE COTRANSPORTER"/>
    <property type="match status" value="1"/>
</dbReference>
<feature type="transmembrane region" description="Helical" evidence="7">
    <location>
        <begin position="507"/>
        <end position="527"/>
    </location>
</feature>
<feature type="transmembrane region" description="Helical" evidence="7">
    <location>
        <begin position="217"/>
        <end position="238"/>
    </location>
</feature>
<dbReference type="STRING" id="34508.A0A4U5NT97"/>
<evidence type="ECO:0000256" key="5">
    <source>
        <dbReference type="ARBA" id="ARBA00022989"/>
    </source>
</evidence>
<dbReference type="Pfam" id="PF07670">
    <property type="entry name" value="Gate"/>
    <property type="match status" value="1"/>
</dbReference>
<dbReference type="AlphaFoldDB" id="A0A4U5NT97"/>
<feature type="transmembrane region" description="Helical" evidence="7">
    <location>
        <begin position="152"/>
        <end position="172"/>
    </location>
</feature>
<dbReference type="InterPro" id="IPR002668">
    <property type="entry name" value="CNT_N_dom"/>
</dbReference>
<sequence>MHPLNILTDVSAFLQRHKRIVEWLVIILLFAILNAWTIWAAIHNFGSAIAIFVITLTVWAWIAYTLLERVPQLQDLANKAEVLYATYVTYRVRMILGLSVFAGGAAYVIYEATHSAEQLTSLGGLISLILLSLLGSNNVAKVNQLAASSMGIFLQFLAAFVILRTLVGHNVLQFVTDQMVTFLAYTGNGTDFVYGFIPNPPNICGLSGPFAYTSLPIIIYFGSLCSLFYYYGIVQWILTKLATFLQLTMGTTPAESLNAAASIFLGPTEAAVMMKVALQTMTESEILTTLTAGFSMISGSLFAIYIGFGACATYILSANVMSAPAVLCVSKLLCPEVQISKQRSMKEFTFPKCEESSGLEAISSGAVQAVKVIAAIIANVIVFIVFIAFFDSVIDYLATRVGFHGVTFSTILSYIFFPFAYLCGVTGSTEETMRVAQLIGTKTVLNEFIAYQQMSMMLLENKLSPRAQMISIFALCGYSNFSQIGTQLGIFGALCSSRKQSYADQTVRAMIAGCIVCIMTACIAGTITKDAQSCMPTAVSTHCITLVNSAFG</sequence>
<feature type="transmembrane region" description="Helical" evidence="7">
    <location>
        <begin position="20"/>
        <end position="42"/>
    </location>
</feature>
<organism evidence="11 12">
    <name type="scientific">Steinernema carpocapsae</name>
    <name type="common">Entomopathogenic nematode</name>
    <dbReference type="NCBI Taxonomy" id="34508"/>
    <lineage>
        <taxon>Eukaryota</taxon>
        <taxon>Metazoa</taxon>
        <taxon>Ecdysozoa</taxon>
        <taxon>Nematoda</taxon>
        <taxon>Chromadorea</taxon>
        <taxon>Rhabditida</taxon>
        <taxon>Tylenchina</taxon>
        <taxon>Panagrolaimomorpha</taxon>
        <taxon>Strongyloidoidea</taxon>
        <taxon>Steinernematidae</taxon>
        <taxon>Steinernema</taxon>
    </lineage>
</organism>
<evidence type="ECO:0000259" key="9">
    <source>
        <dbReference type="Pfam" id="PF07662"/>
    </source>
</evidence>
<dbReference type="EMBL" id="AZBU02000003">
    <property type="protein sequence ID" value="TKR86719.1"/>
    <property type="molecule type" value="Genomic_DNA"/>
</dbReference>
<accession>A0A4U5NT97</accession>
<evidence type="ECO:0000256" key="1">
    <source>
        <dbReference type="ARBA" id="ARBA00004651"/>
    </source>
</evidence>
<feature type="transmembrane region" description="Helical" evidence="7">
    <location>
        <begin position="88"/>
        <end position="110"/>
    </location>
</feature>
<reference evidence="11 12" key="1">
    <citation type="journal article" date="2015" name="Genome Biol.">
        <title>Comparative genomics of Steinernema reveals deeply conserved gene regulatory networks.</title>
        <authorList>
            <person name="Dillman A.R."/>
            <person name="Macchietto M."/>
            <person name="Porter C.F."/>
            <person name="Rogers A."/>
            <person name="Williams B."/>
            <person name="Antoshechkin I."/>
            <person name="Lee M.M."/>
            <person name="Goodwin Z."/>
            <person name="Lu X."/>
            <person name="Lewis E.E."/>
            <person name="Goodrich-Blair H."/>
            <person name="Stock S.P."/>
            <person name="Adams B.J."/>
            <person name="Sternberg P.W."/>
            <person name="Mortazavi A."/>
        </authorList>
    </citation>
    <scope>NUCLEOTIDE SEQUENCE [LARGE SCALE GENOMIC DNA]</scope>
    <source>
        <strain evidence="11 12">ALL</strain>
    </source>
</reference>
<comment type="subcellular location">
    <subcellularLocation>
        <location evidence="1">Cell membrane</location>
        <topology evidence="1">Multi-pass membrane protein</topology>
    </subcellularLocation>
</comment>
<dbReference type="OrthoDB" id="6075923at2759"/>
<evidence type="ECO:0000256" key="6">
    <source>
        <dbReference type="ARBA" id="ARBA00023136"/>
    </source>
</evidence>
<proteinExistence type="inferred from homology"/>